<evidence type="ECO:0000256" key="8">
    <source>
        <dbReference type="ARBA" id="ARBA00023295"/>
    </source>
</evidence>
<dbReference type="FunFam" id="2.60.120.180:FF:000001">
    <property type="entry name" value="Endo-1,4-beta-xylanase"/>
    <property type="match status" value="1"/>
</dbReference>
<dbReference type="Pfam" id="PF00457">
    <property type="entry name" value="Glyco_hydro_11"/>
    <property type="match status" value="1"/>
</dbReference>
<keyword evidence="15" id="KW-1185">Reference proteome</keyword>
<evidence type="ECO:0000259" key="13">
    <source>
        <dbReference type="PROSITE" id="PS51761"/>
    </source>
</evidence>
<protein>
    <recommendedName>
        <fullName evidence="4 10">Endo-1,4-beta-xylanase</fullName>
        <ecNumber evidence="4 10">3.2.1.8</ecNumber>
    </recommendedName>
</protein>
<dbReference type="GO" id="GO:0031176">
    <property type="term" value="F:endo-1,4-beta-xylanase activity"/>
    <property type="evidence" value="ECO:0007669"/>
    <property type="project" value="UniProtKB-UniRule"/>
</dbReference>
<evidence type="ECO:0000256" key="3">
    <source>
        <dbReference type="ARBA" id="ARBA00007792"/>
    </source>
</evidence>
<dbReference type="GO" id="GO:0045493">
    <property type="term" value="P:xylan catabolic process"/>
    <property type="evidence" value="ECO:0007669"/>
    <property type="project" value="UniProtKB-UniRule"/>
</dbReference>
<evidence type="ECO:0000256" key="10">
    <source>
        <dbReference type="PROSITE-ProRule" id="PRU01097"/>
    </source>
</evidence>
<evidence type="ECO:0000313" key="14">
    <source>
        <dbReference type="EMBL" id="KAF2105925.1"/>
    </source>
</evidence>
<evidence type="ECO:0000256" key="12">
    <source>
        <dbReference type="SAM" id="SignalP"/>
    </source>
</evidence>
<sequence length="236" mass="25418">MVAFSTLALALSSAAAVLASPLELYKKGLEEQEAQENKVLPRGNTQPGTGTHNGYFYSFWTDGKGSVSYDNQDAGKYSVTWSNVGNFVAGKGWNPGGAKVVNYTGTWNAGSVNSYVSLYGWTQNPLVEYYIVESYGSYNPSSGTSKKGTITSDGGTYDIYQTTRTNQPSIEGTSTFQQYWSVRTQKRVGGSVTTQNHFDAWTKVGQKLGTHNYMILATEGYGSSGSASITITTPSS</sequence>
<evidence type="ECO:0000256" key="1">
    <source>
        <dbReference type="ARBA" id="ARBA00000681"/>
    </source>
</evidence>
<dbReference type="InterPro" id="IPR033123">
    <property type="entry name" value="GH11_dom"/>
</dbReference>
<feature type="signal peptide" evidence="12">
    <location>
        <begin position="1"/>
        <end position="19"/>
    </location>
</feature>
<dbReference type="SUPFAM" id="SSF49899">
    <property type="entry name" value="Concanavalin A-like lectins/glucanases"/>
    <property type="match status" value="1"/>
</dbReference>
<evidence type="ECO:0000256" key="4">
    <source>
        <dbReference type="ARBA" id="ARBA00012590"/>
    </source>
</evidence>
<keyword evidence="8 10" id="KW-0326">Glycosidase</keyword>
<dbReference type="UniPathway" id="UPA00114"/>
<dbReference type="Proteomes" id="UP000799770">
    <property type="component" value="Unassembled WGS sequence"/>
</dbReference>
<dbReference type="Gene3D" id="2.60.120.180">
    <property type="match status" value="1"/>
</dbReference>
<reference evidence="14" key="1">
    <citation type="journal article" date="2020" name="Stud. Mycol.">
        <title>101 Dothideomycetes genomes: a test case for predicting lifestyles and emergence of pathogens.</title>
        <authorList>
            <person name="Haridas S."/>
            <person name="Albert R."/>
            <person name="Binder M."/>
            <person name="Bloem J."/>
            <person name="Labutti K."/>
            <person name="Salamov A."/>
            <person name="Andreopoulos B."/>
            <person name="Baker S."/>
            <person name="Barry K."/>
            <person name="Bills G."/>
            <person name="Bluhm B."/>
            <person name="Cannon C."/>
            <person name="Castanera R."/>
            <person name="Culley D."/>
            <person name="Daum C."/>
            <person name="Ezra D."/>
            <person name="Gonzalez J."/>
            <person name="Henrissat B."/>
            <person name="Kuo A."/>
            <person name="Liang C."/>
            <person name="Lipzen A."/>
            <person name="Lutzoni F."/>
            <person name="Magnuson J."/>
            <person name="Mondo S."/>
            <person name="Nolan M."/>
            <person name="Ohm R."/>
            <person name="Pangilinan J."/>
            <person name="Park H.-J."/>
            <person name="Ramirez L."/>
            <person name="Alfaro M."/>
            <person name="Sun H."/>
            <person name="Tritt A."/>
            <person name="Yoshinaga Y."/>
            <person name="Zwiers L.-H."/>
            <person name="Turgeon B."/>
            <person name="Goodwin S."/>
            <person name="Spatafora J."/>
            <person name="Crous P."/>
            <person name="Grigoriev I."/>
        </authorList>
    </citation>
    <scope>NUCLEOTIDE SEQUENCE</scope>
    <source>
        <strain evidence="14">CBS 627.86</strain>
    </source>
</reference>
<evidence type="ECO:0000313" key="15">
    <source>
        <dbReference type="Proteomes" id="UP000799770"/>
    </source>
</evidence>
<keyword evidence="6 10" id="KW-0378">Hydrolase</keyword>
<evidence type="ECO:0000256" key="5">
    <source>
        <dbReference type="ARBA" id="ARBA00022651"/>
    </source>
</evidence>
<evidence type="ECO:0000256" key="11">
    <source>
        <dbReference type="RuleBase" id="RU362015"/>
    </source>
</evidence>
<dbReference type="EC" id="3.2.1.8" evidence="4 10"/>
<proteinExistence type="inferred from homology"/>
<dbReference type="AlphaFoldDB" id="A0A6A5YFT2"/>
<dbReference type="PROSITE" id="PS00777">
    <property type="entry name" value="GH11_2"/>
    <property type="match status" value="1"/>
</dbReference>
<dbReference type="InterPro" id="IPR013319">
    <property type="entry name" value="GH11/12"/>
</dbReference>
<keyword evidence="9 10" id="KW-0624">Polysaccharide degradation</keyword>
<evidence type="ECO:0000256" key="6">
    <source>
        <dbReference type="ARBA" id="ARBA00022801"/>
    </source>
</evidence>
<dbReference type="PROSITE" id="PS51761">
    <property type="entry name" value="GH11_3"/>
    <property type="match status" value="1"/>
</dbReference>
<dbReference type="InterPro" id="IPR018208">
    <property type="entry name" value="GH11_AS_1"/>
</dbReference>
<feature type="domain" description="GH11" evidence="13">
    <location>
        <begin position="43"/>
        <end position="232"/>
    </location>
</feature>
<evidence type="ECO:0000256" key="2">
    <source>
        <dbReference type="ARBA" id="ARBA00004851"/>
    </source>
</evidence>
<comment type="pathway">
    <text evidence="2 10 11">Glycan degradation; xylan degradation.</text>
</comment>
<dbReference type="InterPro" id="IPR001137">
    <property type="entry name" value="Glyco_hydro_11"/>
</dbReference>
<evidence type="ECO:0000256" key="9">
    <source>
        <dbReference type="ARBA" id="ARBA00023326"/>
    </source>
</evidence>
<keyword evidence="12" id="KW-0732">Signal</keyword>
<dbReference type="PANTHER" id="PTHR46828">
    <property type="entry name" value="ENDO-1,4-BETA-XYLANASE A-RELATED"/>
    <property type="match status" value="1"/>
</dbReference>
<keyword evidence="7 10" id="KW-0119">Carbohydrate metabolism</keyword>
<dbReference type="EMBL" id="ML977369">
    <property type="protein sequence ID" value="KAF2105925.1"/>
    <property type="molecule type" value="Genomic_DNA"/>
</dbReference>
<dbReference type="PANTHER" id="PTHR46828:SF2">
    <property type="entry name" value="ENDO-1,4-BETA-XYLANASE A-RELATED"/>
    <property type="match status" value="1"/>
</dbReference>
<dbReference type="PRINTS" id="PR00911">
    <property type="entry name" value="GLHYDRLASE11"/>
</dbReference>
<feature type="active site" description="Proton donor" evidence="10">
    <location>
        <position position="219"/>
    </location>
</feature>
<keyword evidence="5 10" id="KW-0858">Xylan degradation</keyword>
<dbReference type="InterPro" id="IPR013320">
    <property type="entry name" value="ConA-like_dom_sf"/>
</dbReference>
<evidence type="ECO:0000256" key="7">
    <source>
        <dbReference type="ARBA" id="ARBA00023277"/>
    </source>
</evidence>
<dbReference type="PROSITE" id="PS00776">
    <property type="entry name" value="GH11_1"/>
    <property type="match status" value="1"/>
</dbReference>
<organism evidence="14 15">
    <name type="scientific">Lophiotrema nucula</name>
    <dbReference type="NCBI Taxonomy" id="690887"/>
    <lineage>
        <taxon>Eukaryota</taxon>
        <taxon>Fungi</taxon>
        <taxon>Dikarya</taxon>
        <taxon>Ascomycota</taxon>
        <taxon>Pezizomycotina</taxon>
        <taxon>Dothideomycetes</taxon>
        <taxon>Pleosporomycetidae</taxon>
        <taxon>Pleosporales</taxon>
        <taxon>Lophiotremataceae</taxon>
        <taxon>Lophiotrema</taxon>
    </lineage>
</organism>
<name>A0A6A5YFT2_9PLEO</name>
<dbReference type="InterPro" id="IPR033119">
    <property type="entry name" value="GH11_AS_2"/>
</dbReference>
<dbReference type="OrthoDB" id="2115822at2759"/>
<accession>A0A6A5YFT2</accession>
<comment type="catalytic activity">
    <reaction evidence="1 10 11">
        <text>Endohydrolysis of (1-&gt;4)-beta-D-xylosidic linkages in xylans.</text>
        <dbReference type="EC" id="3.2.1.8"/>
    </reaction>
</comment>
<feature type="active site" description="Nucleophile" evidence="10">
    <location>
        <position position="128"/>
    </location>
</feature>
<feature type="chain" id="PRO_5025350224" description="Endo-1,4-beta-xylanase" evidence="12">
    <location>
        <begin position="20"/>
        <end position="236"/>
    </location>
</feature>
<comment type="similarity">
    <text evidence="3 10 11">Belongs to the glycosyl hydrolase 11 (cellulase G) family.</text>
</comment>
<gene>
    <name evidence="14" type="ORF">BDV96DRAFT_508678</name>
</gene>